<gene>
    <name evidence="2" type="ORF">IPN91_13455</name>
</gene>
<feature type="transmembrane region" description="Helical" evidence="1">
    <location>
        <begin position="100"/>
        <end position="123"/>
    </location>
</feature>
<evidence type="ECO:0008006" key="4">
    <source>
        <dbReference type="Google" id="ProtNLM"/>
    </source>
</evidence>
<feature type="transmembrane region" description="Helical" evidence="1">
    <location>
        <begin position="55"/>
        <end position="79"/>
    </location>
</feature>
<feature type="transmembrane region" description="Helical" evidence="1">
    <location>
        <begin position="244"/>
        <end position="266"/>
    </location>
</feature>
<keyword evidence="1" id="KW-0472">Membrane</keyword>
<proteinExistence type="predicted"/>
<evidence type="ECO:0000256" key="1">
    <source>
        <dbReference type="SAM" id="Phobius"/>
    </source>
</evidence>
<dbReference type="EMBL" id="JADKCH010000023">
    <property type="protein sequence ID" value="MBK8573601.1"/>
    <property type="molecule type" value="Genomic_DNA"/>
</dbReference>
<evidence type="ECO:0000313" key="3">
    <source>
        <dbReference type="Proteomes" id="UP000709959"/>
    </source>
</evidence>
<protein>
    <recommendedName>
        <fullName evidence="4">Quinol:cytochrome c oxidoreductase quinone-binding subunit 2</fullName>
    </recommendedName>
</protein>
<dbReference type="PANTHER" id="PTHR43044">
    <property type="match status" value="1"/>
</dbReference>
<keyword evidence="1" id="KW-0812">Transmembrane</keyword>
<evidence type="ECO:0000313" key="2">
    <source>
        <dbReference type="EMBL" id="MBK8573601.1"/>
    </source>
</evidence>
<dbReference type="Proteomes" id="UP000709959">
    <property type="component" value="Unassembled WGS sequence"/>
</dbReference>
<keyword evidence="1" id="KW-1133">Transmembrane helix</keyword>
<feature type="transmembrane region" description="Helical" evidence="1">
    <location>
        <begin position="315"/>
        <end position="338"/>
    </location>
</feature>
<feature type="transmembrane region" description="Helical" evidence="1">
    <location>
        <begin position="201"/>
        <end position="224"/>
    </location>
</feature>
<feature type="transmembrane region" description="Helical" evidence="1">
    <location>
        <begin position="31"/>
        <end position="49"/>
    </location>
</feature>
<name>A0A936F4D4_9BACT</name>
<dbReference type="AlphaFoldDB" id="A0A936F4D4"/>
<feature type="transmembrane region" description="Helical" evidence="1">
    <location>
        <begin position="286"/>
        <end position="303"/>
    </location>
</feature>
<sequence length="382" mass="42655">MKPNQVFSVPSRDLTRPQFPTLAEIGEKFRLGAWTLSGLGLLMLGIGLATSPLHAWANVLMTAFNLTCVGLGGLFLLAIQSTTGARWSDPILKAHRAMPALLPIAGLMMLALWFGADTLYPWARPEAHTDHLLKGRLVWLNRPFFFGRILVFFGLWILFGRRMVQRGKGAAVFILVFGVSFVLANFDWIMTLEPAWNSTIFAIYGFSGMFLQGIAIVTISAIVLRRVGLLPEISKAQNHDLGKLLFAFSCFWAYIWLSQFLLVWYANIPEETAPIRLMLNSKWTPFFYLNLVLNFGLPFVMLLQRKAKTNERVLMVACFTVLAGHWLDLYLMVLPPVLKGAAPGFGFSEAGGILLQFGVGHMACWPVFMKDVNPDQELPQAG</sequence>
<comment type="caution">
    <text evidence="2">The sequence shown here is derived from an EMBL/GenBank/DDBJ whole genome shotgun (WGS) entry which is preliminary data.</text>
</comment>
<reference evidence="2 3" key="1">
    <citation type="submission" date="2020-10" db="EMBL/GenBank/DDBJ databases">
        <title>Connecting structure to function with the recovery of over 1000 high-quality activated sludge metagenome-assembled genomes encoding full-length rRNA genes using long-read sequencing.</title>
        <authorList>
            <person name="Singleton C.M."/>
            <person name="Petriglieri F."/>
            <person name="Kristensen J.M."/>
            <person name="Kirkegaard R.H."/>
            <person name="Michaelsen T.Y."/>
            <person name="Andersen M.H."/>
            <person name="Karst S.M."/>
            <person name="Dueholm M.S."/>
            <person name="Nielsen P.H."/>
            <person name="Albertsen M."/>
        </authorList>
    </citation>
    <scope>NUCLEOTIDE SEQUENCE [LARGE SCALE GENOMIC DNA]</scope>
    <source>
        <strain evidence="2">OdNE_18-Q3-R46-58_MAXAC.008</strain>
    </source>
</reference>
<feature type="transmembrane region" description="Helical" evidence="1">
    <location>
        <begin position="143"/>
        <end position="159"/>
    </location>
</feature>
<feature type="transmembrane region" description="Helical" evidence="1">
    <location>
        <begin position="171"/>
        <end position="189"/>
    </location>
</feature>
<organism evidence="2 3">
    <name type="scientific">Candidatus Geothrix odensensis</name>
    <dbReference type="NCBI Taxonomy" id="2954440"/>
    <lineage>
        <taxon>Bacteria</taxon>
        <taxon>Pseudomonadati</taxon>
        <taxon>Acidobacteriota</taxon>
        <taxon>Holophagae</taxon>
        <taxon>Holophagales</taxon>
        <taxon>Holophagaceae</taxon>
        <taxon>Geothrix</taxon>
    </lineage>
</organism>
<dbReference type="PANTHER" id="PTHR43044:SF1">
    <property type="entry name" value="QUINOL:CYTOCHROME C OXIDOREDUCTASE QUINONE-BINDING SUBUNIT 2"/>
    <property type="match status" value="1"/>
</dbReference>
<accession>A0A936F4D4</accession>